<name>A0ACB9ZW23_CATRO</name>
<dbReference type="EMBL" id="CM044707">
    <property type="protein sequence ID" value="KAI5652455.1"/>
    <property type="molecule type" value="Genomic_DNA"/>
</dbReference>
<comment type="caution">
    <text evidence="1">The sequence shown here is derived from an EMBL/GenBank/DDBJ whole genome shotgun (WGS) entry which is preliminary data.</text>
</comment>
<reference evidence="2" key="1">
    <citation type="journal article" date="2023" name="Nat. Plants">
        <title>Single-cell RNA sequencing provides a high-resolution roadmap for understanding the multicellular compartmentation of specialized metabolism.</title>
        <authorList>
            <person name="Sun S."/>
            <person name="Shen X."/>
            <person name="Li Y."/>
            <person name="Li Y."/>
            <person name="Wang S."/>
            <person name="Li R."/>
            <person name="Zhang H."/>
            <person name="Shen G."/>
            <person name="Guo B."/>
            <person name="Wei J."/>
            <person name="Xu J."/>
            <person name="St-Pierre B."/>
            <person name="Chen S."/>
            <person name="Sun C."/>
        </authorList>
    </citation>
    <scope>NUCLEOTIDE SEQUENCE [LARGE SCALE GENOMIC DNA]</scope>
</reference>
<evidence type="ECO:0000313" key="1">
    <source>
        <dbReference type="EMBL" id="KAI5652455.1"/>
    </source>
</evidence>
<accession>A0ACB9ZW23</accession>
<proteinExistence type="predicted"/>
<evidence type="ECO:0000313" key="2">
    <source>
        <dbReference type="Proteomes" id="UP001060085"/>
    </source>
</evidence>
<dbReference type="Proteomes" id="UP001060085">
    <property type="component" value="Linkage Group LG07"/>
</dbReference>
<organism evidence="1 2">
    <name type="scientific">Catharanthus roseus</name>
    <name type="common">Madagascar periwinkle</name>
    <name type="synonym">Vinca rosea</name>
    <dbReference type="NCBI Taxonomy" id="4058"/>
    <lineage>
        <taxon>Eukaryota</taxon>
        <taxon>Viridiplantae</taxon>
        <taxon>Streptophyta</taxon>
        <taxon>Embryophyta</taxon>
        <taxon>Tracheophyta</taxon>
        <taxon>Spermatophyta</taxon>
        <taxon>Magnoliopsida</taxon>
        <taxon>eudicotyledons</taxon>
        <taxon>Gunneridae</taxon>
        <taxon>Pentapetalae</taxon>
        <taxon>asterids</taxon>
        <taxon>lamiids</taxon>
        <taxon>Gentianales</taxon>
        <taxon>Apocynaceae</taxon>
        <taxon>Rauvolfioideae</taxon>
        <taxon>Vinceae</taxon>
        <taxon>Catharanthinae</taxon>
        <taxon>Catharanthus</taxon>
    </lineage>
</organism>
<gene>
    <name evidence="1" type="ORF">M9H77_29642</name>
</gene>
<protein>
    <submittedName>
        <fullName evidence="1">Uncharacterized protein</fullName>
    </submittedName>
</protein>
<sequence length="153" mass="17648">MEAMRKQQDYQSKHARNMINCYHGGGNGVNAYGGSNHEHGNFISRVHDEYELEKSVSTKESEGKRKESECLIENHESFKEEQVEEKKDEIEKSGESKEGMSSIVFEGDKEEENKRSIFGVLMLHYVEAKDLGDQGIMKKKRSNHEDLEDLCWC</sequence>
<keyword evidence="2" id="KW-1185">Reference proteome</keyword>